<name>A0ABM8PPZ4_9HYPH</name>
<dbReference type="Proteomes" id="UP000606921">
    <property type="component" value="Unassembled WGS sequence"/>
</dbReference>
<organism evidence="3 4">
    <name type="scientific">Pseudorhizobium endolithicum</name>
    <dbReference type="NCBI Taxonomy" id="1191678"/>
    <lineage>
        <taxon>Bacteria</taxon>
        <taxon>Pseudomonadati</taxon>
        <taxon>Pseudomonadota</taxon>
        <taxon>Alphaproteobacteria</taxon>
        <taxon>Hyphomicrobiales</taxon>
        <taxon>Rhizobiaceae</taxon>
        <taxon>Rhizobium/Agrobacterium group</taxon>
        <taxon>Pseudorhizobium</taxon>
    </lineage>
</organism>
<evidence type="ECO:0000313" key="4">
    <source>
        <dbReference type="Proteomes" id="UP000606921"/>
    </source>
</evidence>
<dbReference type="Pfam" id="PF00582">
    <property type="entry name" value="Usp"/>
    <property type="match status" value="1"/>
</dbReference>
<dbReference type="PRINTS" id="PR01438">
    <property type="entry name" value="UNVRSLSTRESS"/>
</dbReference>
<dbReference type="EMBL" id="CABFWF030000012">
    <property type="protein sequence ID" value="CAD7041631.1"/>
    <property type="molecule type" value="Genomic_DNA"/>
</dbReference>
<dbReference type="Gene3D" id="3.40.50.12370">
    <property type="match status" value="1"/>
</dbReference>
<dbReference type="InterPro" id="IPR006015">
    <property type="entry name" value="Universal_stress_UspA"/>
</dbReference>
<sequence length="276" mass="29690">MAFKTVLAVIGGKESEADLQQAIALCSEVQAHLSVLALQVALSPTFSDYPVDTDWLDRRHAHHKAFKREAAAYEAACAAGGLSFDLSSYYDDPLFLTEELTRRAFYADLITIGSRAMKAEDLAGIVINGGLFDAMSPLLLLPESREATLRPARVLVGWNGKIEAARAVRESLDLLMAAETVNVAIVDPASPYGKADGEPGSELAAYLARHGVNVTIDQLPSGGRPVEDVLNQRAREISADLMVLGAYGHSRLRQRIFGGVTSSMLKGVQTPALLVR</sequence>
<dbReference type="InterPro" id="IPR006016">
    <property type="entry name" value="UspA"/>
</dbReference>
<proteinExistence type="inferred from homology"/>
<feature type="domain" description="UspA" evidence="2">
    <location>
        <begin position="153"/>
        <end position="276"/>
    </location>
</feature>
<dbReference type="PANTHER" id="PTHR46268">
    <property type="entry name" value="STRESS RESPONSE PROTEIN NHAX"/>
    <property type="match status" value="1"/>
</dbReference>
<comment type="similarity">
    <text evidence="1">Belongs to the universal stress protein A family.</text>
</comment>
<reference evidence="3 4" key="1">
    <citation type="submission" date="2020-11" db="EMBL/GenBank/DDBJ databases">
        <authorList>
            <person name="Lassalle F."/>
        </authorList>
    </citation>
    <scope>NUCLEOTIDE SEQUENCE [LARGE SCALE GENOMIC DNA]</scope>
    <source>
        <strain evidence="3 4">JC140</strain>
    </source>
</reference>
<keyword evidence="4" id="KW-1185">Reference proteome</keyword>
<dbReference type="PANTHER" id="PTHR46268:SF15">
    <property type="entry name" value="UNIVERSAL STRESS PROTEIN HP_0031"/>
    <property type="match status" value="1"/>
</dbReference>
<accession>A0ABM8PPZ4</accession>
<evidence type="ECO:0000256" key="1">
    <source>
        <dbReference type="ARBA" id="ARBA00008791"/>
    </source>
</evidence>
<dbReference type="SUPFAM" id="SSF52402">
    <property type="entry name" value="Adenine nucleotide alpha hydrolases-like"/>
    <property type="match status" value="1"/>
</dbReference>
<dbReference type="CDD" id="cd00293">
    <property type="entry name" value="USP-like"/>
    <property type="match status" value="1"/>
</dbReference>
<dbReference type="RefSeq" id="WP_142592975.1">
    <property type="nucleotide sequence ID" value="NZ_CABFWF030000012.1"/>
</dbReference>
<gene>
    <name evidence="3" type="ORF">REJC140_01033</name>
</gene>
<comment type="caution">
    <text evidence="3">The sequence shown here is derived from an EMBL/GenBank/DDBJ whole genome shotgun (WGS) entry which is preliminary data.</text>
</comment>
<evidence type="ECO:0000259" key="2">
    <source>
        <dbReference type="Pfam" id="PF00582"/>
    </source>
</evidence>
<evidence type="ECO:0000313" key="3">
    <source>
        <dbReference type="EMBL" id="CAD7041631.1"/>
    </source>
</evidence>
<protein>
    <submittedName>
        <fullName evidence="3">Universal stress protein</fullName>
    </submittedName>
</protein>